<dbReference type="Proteomes" id="UP000245202">
    <property type="component" value="Unassembled WGS sequence"/>
</dbReference>
<evidence type="ECO:0000256" key="1">
    <source>
        <dbReference type="ARBA" id="ARBA00004496"/>
    </source>
</evidence>
<sequence length="275" mass="30188">MREELAITDFTEGVLCSLTKRVMLISPLPDRVRSLLVKLSGDCFDVFSLHEFTAGLLPALQPELLVYDALPIDKSASYASSHTLQGGAELLQTARTHGVPVLVLLNGEAYEARGNAELSGAELLVWPSDPEAALSRINRMLEERPASALVAAGSAVAGMEAGNPADVLRNDEDLRTFKDIQIDLRRMRVTRGGQRIELTKTEYDLLLHFVSSDGSVLTRENLLDTVWGMQFYGGSNVVDVHIKSLRKKLKDSAVSPRYIVTVRGAGYRLADDHLQ</sequence>
<dbReference type="CDD" id="cd00383">
    <property type="entry name" value="trans_reg_C"/>
    <property type="match status" value="1"/>
</dbReference>
<organism evidence="9 10">
    <name type="scientific">Paenibacillus agaridevorans</name>
    <dbReference type="NCBI Taxonomy" id="171404"/>
    <lineage>
        <taxon>Bacteria</taxon>
        <taxon>Bacillati</taxon>
        <taxon>Bacillota</taxon>
        <taxon>Bacilli</taxon>
        <taxon>Bacillales</taxon>
        <taxon>Paenibacillaceae</taxon>
        <taxon>Paenibacillus</taxon>
    </lineage>
</organism>
<keyword evidence="5 7" id="KW-0238">DNA-binding</keyword>
<dbReference type="PANTHER" id="PTHR48111:SF40">
    <property type="entry name" value="PHOSPHATE REGULON TRANSCRIPTIONAL REGULATORY PROTEIN PHOB"/>
    <property type="match status" value="1"/>
</dbReference>
<dbReference type="InterPro" id="IPR036388">
    <property type="entry name" value="WH-like_DNA-bd_sf"/>
</dbReference>
<dbReference type="GO" id="GO:0032993">
    <property type="term" value="C:protein-DNA complex"/>
    <property type="evidence" value="ECO:0007669"/>
    <property type="project" value="TreeGrafter"/>
</dbReference>
<dbReference type="PROSITE" id="PS51755">
    <property type="entry name" value="OMPR_PHOB"/>
    <property type="match status" value="1"/>
</dbReference>
<evidence type="ECO:0000256" key="5">
    <source>
        <dbReference type="ARBA" id="ARBA00023125"/>
    </source>
</evidence>
<keyword evidence="10" id="KW-1185">Reference proteome</keyword>
<feature type="domain" description="OmpR/PhoB-type" evidence="8">
    <location>
        <begin position="172"/>
        <end position="271"/>
    </location>
</feature>
<dbReference type="InterPro" id="IPR016032">
    <property type="entry name" value="Sig_transdc_resp-reg_C-effctor"/>
</dbReference>
<evidence type="ECO:0000313" key="10">
    <source>
        <dbReference type="Proteomes" id="UP000245202"/>
    </source>
</evidence>
<dbReference type="GO" id="GO:0005829">
    <property type="term" value="C:cytosol"/>
    <property type="evidence" value="ECO:0007669"/>
    <property type="project" value="TreeGrafter"/>
</dbReference>
<dbReference type="RefSeq" id="WP_108995492.1">
    <property type="nucleotide sequence ID" value="NZ_BDQX01000384.1"/>
</dbReference>
<evidence type="ECO:0000256" key="6">
    <source>
        <dbReference type="ARBA" id="ARBA00023163"/>
    </source>
</evidence>
<gene>
    <name evidence="9" type="ORF">PAT3040_05918</name>
</gene>
<accession>A0A2R5F4M2</accession>
<dbReference type="EMBL" id="BDQX01000384">
    <property type="protein sequence ID" value="GBG11131.1"/>
    <property type="molecule type" value="Genomic_DNA"/>
</dbReference>
<reference evidence="9 10" key="1">
    <citation type="submission" date="2017-08" db="EMBL/GenBank/DDBJ databases">
        <title>Substantial Increase in Enzyme Production by Combined Drug-Resistance Mutations in Paenibacillus agaridevorans.</title>
        <authorList>
            <person name="Tanaka Y."/>
            <person name="Funane K."/>
            <person name="Hosaka T."/>
            <person name="Shiwa Y."/>
            <person name="Fujita N."/>
            <person name="Miyazaki T."/>
            <person name="Yoshikawa H."/>
            <person name="Murakami K."/>
            <person name="Kasahara K."/>
            <person name="Inaoka T."/>
            <person name="Hiraga Y."/>
            <person name="Ochi K."/>
        </authorList>
    </citation>
    <scope>NUCLEOTIDE SEQUENCE [LARGE SCALE GENOMIC DNA]</scope>
    <source>
        <strain evidence="9 10">T-3040</strain>
    </source>
</reference>
<evidence type="ECO:0000256" key="4">
    <source>
        <dbReference type="ARBA" id="ARBA00023015"/>
    </source>
</evidence>
<evidence type="ECO:0000256" key="7">
    <source>
        <dbReference type="PROSITE-ProRule" id="PRU01091"/>
    </source>
</evidence>
<protein>
    <submittedName>
        <fullName evidence="9">Transcriptional regulator</fullName>
    </submittedName>
</protein>
<comment type="caution">
    <text evidence="9">The sequence shown here is derived from an EMBL/GenBank/DDBJ whole genome shotgun (WGS) entry which is preliminary data.</text>
</comment>
<evidence type="ECO:0000259" key="8">
    <source>
        <dbReference type="PROSITE" id="PS51755"/>
    </source>
</evidence>
<keyword evidence="3" id="KW-0902">Two-component regulatory system</keyword>
<dbReference type="Gene3D" id="1.10.10.10">
    <property type="entry name" value="Winged helix-like DNA-binding domain superfamily/Winged helix DNA-binding domain"/>
    <property type="match status" value="1"/>
</dbReference>
<comment type="subcellular location">
    <subcellularLocation>
        <location evidence="1">Cytoplasm</location>
    </subcellularLocation>
</comment>
<evidence type="ECO:0000313" key="9">
    <source>
        <dbReference type="EMBL" id="GBG11131.1"/>
    </source>
</evidence>
<dbReference type="SMART" id="SM00862">
    <property type="entry name" value="Trans_reg_C"/>
    <property type="match status" value="1"/>
</dbReference>
<dbReference type="AlphaFoldDB" id="A0A2R5F4M2"/>
<keyword evidence="2" id="KW-0597">Phosphoprotein</keyword>
<dbReference type="Pfam" id="PF00486">
    <property type="entry name" value="Trans_reg_C"/>
    <property type="match status" value="1"/>
</dbReference>
<dbReference type="InterPro" id="IPR001867">
    <property type="entry name" value="OmpR/PhoB-type_DNA-bd"/>
</dbReference>
<evidence type="ECO:0000256" key="3">
    <source>
        <dbReference type="ARBA" id="ARBA00023012"/>
    </source>
</evidence>
<evidence type="ECO:0000256" key="2">
    <source>
        <dbReference type="ARBA" id="ARBA00022553"/>
    </source>
</evidence>
<name>A0A2R5F4M2_9BACL</name>
<dbReference type="GO" id="GO:0000156">
    <property type="term" value="F:phosphorelay response regulator activity"/>
    <property type="evidence" value="ECO:0007669"/>
    <property type="project" value="TreeGrafter"/>
</dbReference>
<dbReference type="InterPro" id="IPR039420">
    <property type="entry name" value="WalR-like"/>
</dbReference>
<dbReference type="PANTHER" id="PTHR48111">
    <property type="entry name" value="REGULATOR OF RPOS"/>
    <property type="match status" value="1"/>
</dbReference>
<keyword evidence="4" id="KW-0805">Transcription regulation</keyword>
<dbReference type="GO" id="GO:0000976">
    <property type="term" value="F:transcription cis-regulatory region binding"/>
    <property type="evidence" value="ECO:0007669"/>
    <property type="project" value="TreeGrafter"/>
</dbReference>
<keyword evidence="6" id="KW-0804">Transcription</keyword>
<dbReference type="FunFam" id="1.10.10.10:FF:000018">
    <property type="entry name" value="DNA-binding response regulator ResD"/>
    <property type="match status" value="1"/>
</dbReference>
<proteinExistence type="predicted"/>
<dbReference type="GO" id="GO:0006355">
    <property type="term" value="P:regulation of DNA-templated transcription"/>
    <property type="evidence" value="ECO:0007669"/>
    <property type="project" value="InterPro"/>
</dbReference>
<feature type="DNA-binding region" description="OmpR/PhoB-type" evidence="7">
    <location>
        <begin position="172"/>
        <end position="271"/>
    </location>
</feature>
<dbReference type="SUPFAM" id="SSF46894">
    <property type="entry name" value="C-terminal effector domain of the bipartite response regulators"/>
    <property type="match status" value="1"/>
</dbReference>